<evidence type="ECO:0000313" key="3">
    <source>
        <dbReference type="EMBL" id="PRQ26116.1"/>
    </source>
</evidence>
<accession>A0A2P6PW34</accession>
<comment type="caution">
    <text evidence="3">The sequence shown here is derived from an EMBL/GenBank/DDBJ whole genome shotgun (WGS) entry which is preliminary data.</text>
</comment>
<proteinExistence type="predicted"/>
<feature type="compositionally biased region" description="Polar residues" evidence="2">
    <location>
        <begin position="1"/>
        <end position="20"/>
    </location>
</feature>
<dbReference type="OMA" id="RIRNCDM"/>
<organism evidence="3 4">
    <name type="scientific">Rosa chinensis</name>
    <name type="common">China rose</name>
    <dbReference type="NCBI Taxonomy" id="74649"/>
    <lineage>
        <taxon>Eukaryota</taxon>
        <taxon>Viridiplantae</taxon>
        <taxon>Streptophyta</taxon>
        <taxon>Embryophyta</taxon>
        <taxon>Tracheophyta</taxon>
        <taxon>Spermatophyta</taxon>
        <taxon>Magnoliopsida</taxon>
        <taxon>eudicotyledons</taxon>
        <taxon>Gunneridae</taxon>
        <taxon>Pentapetalae</taxon>
        <taxon>rosids</taxon>
        <taxon>fabids</taxon>
        <taxon>Rosales</taxon>
        <taxon>Rosaceae</taxon>
        <taxon>Rosoideae</taxon>
        <taxon>Rosoideae incertae sedis</taxon>
        <taxon>Rosa</taxon>
    </lineage>
</organism>
<name>A0A2P6PW34_ROSCH</name>
<sequence length="221" mass="25136">MAQTPRSTNLKTERVQSQPERPNLPTEEMAPENAPPQKKSKARKKRPRYYTAVRRSSRIRNTVTPSQNRSLQPVQITISESESESDREEEPPCLEENVEELAVRGEKTLDEKVDYAVQLLETMSSQGNNRISGTSELRYRSLYFESQKQNENLKKENRELSLKLQVALAKIEGFEKGSNASVEWMAKFKDVLLVTSLAKASEMVASQDPKAASSSKRKRHP</sequence>
<gene>
    <name evidence="3" type="ORF">RchiOBHm_Chr6g0291061</name>
</gene>
<dbReference type="Proteomes" id="UP000238479">
    <property type="component" value="Chromosome 6"/>
</dbReference>
<evidence type="ECO:0000313" key="4">
    <source>
        <dbReference type="Proteomes" id="UP000238479"/>
    </source>
</evidence>
<feature type="compositionally biased region" description="Basic residues" evidence="2">
    <location>
        <begin position="38"/>
        <end position="48"/>
    </location>
</feature>
<dbReference type="PANTHER" id="PTHR38936">
    <property type="entry name" value="TITIN-LIKE ISOFORM X2"/>
    <property type="match status" value="1"/>
</dbReference>
<evidence type="ECO:0000256" key="2">
    <source>
        <dbReference type="SAM" id="MobiDB-lite"/>
    </source>
</evidence>
<dbReference type="AlphaFoldDB" id="A0A2P6PW34"/>
<protein>
    <submittedName>
        <fullName evidence="3">Uncharacterized protein</fullName>
    </submittedName>
</protein>
<dbReference type="Gramene" id="PRQ26116">
    <property type="protein sequence ID" value="PRQ26116"/>
    <property type="gene ID" value="RchiOBHm_Chr6g0291061"/>
</dbReference>
<keyword evidence="1" id="KW-0175">Coiled coil</keyword>
<evidence type="ECO:0000256" key="1">
    <source>
        <dbReference type="SAM" id="Coils"/>
    </source>
</evidence>
<dbReference type="EMBL" id="PDCK01000044">
    <property type="protein sequence ID" value="PRQ26116.1"/>
    <property type="molecule type" value="Genomic_DNA"/>
</dbReference>
<dbReference type="PANTHER" id="PTHR38936:SF1">
    <property type="entry name" value="DUF641 DOMAIN-CONTAINING PROTEIN"/>
    <property type="match status" value="1"/>
</dbReference>
<reference evidence="3 4" key="1">
    <citation type="journal article" date="2018" name="Nat. Genet.">
        <title>The Rosa genome provides new insights in the design of modern roses.</title>
        <authorList>
            <person name="Bendahmane M."/>
        </authorList>
    </citation>
    <scope>NUCLEOTIDE SEQUENCE [LARGE SCALE GENOMIC DNA]</scope>
    <source>
        <strain evidence="4">cv. Old Blush</strain>
    </source>
</reference>
<feature type="region of interest" description="Disordered" evidence="2">
    <location>
        <begin position="1"/>
        <end position="94"/>
    </location>
</feature>
<keyword evidence="4" id="KW-1185">Reference proteome</keyword>
<feature type="coiled-coil region" evidence="1">
    <location>
        <begin position="143"/>
        <end position="170"/>
    </location>
</feature>
<feature type="compositionally biased region" description="Acidic residues" evidence="2">
    <location>
        <begin position="81"/>
        <end position="94"/>
    </location>
</feature>
<feature type="compositionally biased region" description="Polar residues" evidence="2">
    <location>
        <begin position="59"/>
        <end position="78"/>
    </location>
</feature>
<dbReference type="OrthoDB" id="1937314at2759"/>